<sequence length="228" mass="23687">MASSDLTVLVVDDDFRVANLHAGIVDSIAGFAVAGTANTLAAARDILAAGPVDLALVDVYLPDGSGVDFVRELRCDAMVLTASTDSGTVRAALAAGALAFLVKPFPHTELAARLAAYARYRRILSAPQVDNARVDAAIQALRPATHTSTAPTVASPTKDLVLHSILEAGTPLSAAEVATAIGISRATAQRYLATLVATGTLRMSLRYGSTGRPEQEYSATSRPAKSER</sequence>
<evidence type="ECO:0000256" key="8">
    <source>
        <dbReference type="ARBA" id="ARBA00023163"/>
    </source>
</evidence>
<evidence type="ECO:0000259" key="12">
    <source>
        <dbReference type="PROSITE" id="PS50110"/>
    </source>
</evidence>
<dbReference type="GO" id="GO:0003700">
    <property type="term" value="F:DNA-binding transcription factor activity"/>
    <property type="evidence" value="ECO:0007669"/>
    <property type="project" value="InterPro"/>
</dbReference>
<reference evidence="13 14" key="1">
    <citation type="submission" date="2018-05" db="EMBL/GenBank/DDBJ databases">
        <title>Genomic Encyclopedia of Type Strains, Phase IV (KMG-IV): sequencing the most valuable type-strain genomes for metagenomic binning, comparative biology and taxonomic classification.</title>
        <authorList>
            <person name="Goeker M."/>
        </authorList>
    </citation>
    <scope>NUCLEOTIDE SEQUENCE [LARGE SCALE GENOMIC DNA]</scope>
    <source>
        <strain evidence="13 14">DSM 44704</strain>
    </source>
</reference>
<keyword evidence="6 9" id="KW-0238">DNA-binding</keyword>
<feature type="domain" description="Response regulatory" evidence="12">
    <location>
        <begin position="7"/>
        <end position="118"/>
    </location>
</feature>
<dbReference type="SMART" id="SM00448">
    <property type="entry name" value="REC"/>
    <property type="match status" value="1"/>
</dbReference>
<comment type="caution">
    <text evidence="13">The sequence shown here is derived from an EMBL/GenBank/DDBJ whole genome shotgun (WGS) entry which is preliminary data.</text>
</comment>
<evidence type="ECO:0000256" key="4">
    <source>
        <dbReference type="ARBA" id="ARBA00023012"/>
    </source>
</evidence>
<evidence type="ECO:0000256" key="9">
    <source>
        <dbReference type="PIRNR" id="PIRNR006171"/>
    </source>
</evidence>
<name>A0A318JTI5_9NOCA</name>
<dbReference type="Pfam" id="PF00072">
    <property type="entry name" value="Response_reg"/>
    <property type="match status" value="1"/>
</dbReference>
<dbReference type="Proteomes" id="UP000247569">
    <property type="component" value="Unassembled WGS sequence"/>
</dbReference>
<evidence type="ECO:0000256" key="11">
    <source>
        <dbReference type="SAM" id="MobiDB-lite"/>
    </source>
</evidence>
<keyword evidence="5 9" id="KW-0805">Transcription regulation</keyword>
<evidence type="ECO:0000256" key="6">
    <source>
        <dbReference type="ARBA" id="ARBA00023125"/>
    </source>
</evidence>
<keyword evidence="3 10" id="KW-0597">Phosphoprotein</keyword>
<proteinExistence type="predicted"/>
<dbReference type="InterPro" id="IPR001789">
    <property type="entry name" value="Sig_transdc_resp-reg_receiver"/>
</dbReference>
<dbReference type="Gene3D" id="1.10.10.10">
    <property type="entry name" value="Winged helix-like DNA-binding domain superfamily/Winged helix DNA-binding domain"/>
    <property type="match status" value="1"/>
</dbReference>
<dbReference type="GO" id="GO:0000156">
    <property type="term" value="F:phosphorelay response regulator activity"/>
    <property type="evidence" value="ECO:0007669"/>
    <property type="project" value="TreeGrafter"/>
</dbReference>
<dbReference type="GO" id="GO:0003677">
    <property type="term" value="F:DNA binding"/>
    <property type="evidence" value="ECO:0007669"/>
    <property type="project" value="UniProtKB-KW"/>
</dbReference>
<dbReference type="InterPro" id="IPR011006">
    <property type="entry name" value="CheY-like_superfamily"/>
</dbReference>
<feature type="region of interest" description="Disordered" evidence="11">
    <location>
        <begin position="207"/>
        <end position="228"/>
    </location>
</feature>
<dbReference type="SUPFAM" id="SSF52172">
    <property type="entry name" value="CheY-like"/>
    <property type="match status" value="1"/>
</dbReference>
<feature type="compositionally biased region" description="Polar residues" evidence="11">
    <location>
        <begin position="217"/>
        <end position="228"/>
    </location>
</feature>
<keyword evidence="14" id="KW-1185">Reference proteome</keyword>
<dbReference type="OrthoDB" id="7187989at2"/>
<evidence type="ECO:0000256" key="7">
    <source>
        <dbReference type="ARBA" id="ARBA00023159"/>
    </source>
</evidence>
<evidence type="ECO:0000256" key="1">
    <source>
        <dbReference type="ARBA" id="ARBA00004496"/>
    </source>
</evidence>
<dbReference type="Pfam" id="PF09339">
    <property type="entry name" value="HTH_IclR"/>
    <property type="match status" value="1"/>
</dbReference>
<keyword evidence="7 9" id="KW-0010">Activator</keyword>
<keyword evidence="8 9" id="KW-0804">Transcription</keyword>
<dbReference type="Gene3D" id="3.40.50.2300">
    <property type="match status" value="1"/>
</dbReference>
<evidence type="ECO:0000313" key="13">
    <source>
        <dbReference type="EMBL" id="PXX58710.1"/>
    </source>
</evidence>
<protein>
    <recommendedName>
        <fullName evidence="9">Transcriptional regulatory protein</fullName>
    </recommendedName>
</protein>
<dbReference type="PIRSF" id="PIRSF006171">
    <property type="entry name" value="RR_citrat_malat"/>
    <property type="match status" value="1"/>
</dbReference>
<dbReference type="GO" id="GO:0005737">
    <property type="term" value="C:cytoplasm"/>
    <property type="evidence" value="ECO:0007669"/>
    <property type="project" value="UniProtKB-SubCell"/>
</dbReference>
<dbReference type="PANTHER" id="PTHR45526">
    <property type="entry name" value="TRANSCRIPTIONAL REGULATORY PROTEIN DPIA"/>
    <property type="match status" value="1"/>
</dbReference>
<dbReference type="InterPro" id="IPR036388">
    <property type="entry name" value="WH-like_DNA-bd_sf"/>
</dbReference>
<dbReference type="SUPFAM" id="SSF46785">
    <property type="entry name" value="Winged helix' DNA-binding domain"/>
    <property type="match status" value="1"/>
</dbReference>
<dbReference type="AlphaFoldDB" id="A0A318JTI5"/>
<feature type="modified residue" description="4-aspartylphosphate" evidence="10">
    <location>
        <position position="58"/>
    </location>
</feature>
<evidence type="ECO:0000256" key="10">
    <source>
        <dbReference type="PROSITE-ProRule" id="PRU00169"/>
    </source>
</evidence>
<dbReference type="InterPro" id="IPR005471">
    <property type="entry name" value="Tscrpt_reg_IclR_N"/>
</dbReference>
<dbReference type="RefSeq" id="WP_040734483.1">
    <property type="nucleotide sequence ID" value="NZ_QJKF01000013.1"/>
</dbReference>
<gene>
    <name evidence="13" type="ORF">DFR70_11345</name>
</gene>
<evidence type="ECO:0000256" key="5">
    <source>
        <dbReference type="ARBA" id="ARBA00023015"/>
    </source>
</evidence>
<dbReference type="InterPro" id="IPR036390">
    <property type="entry name" value="WH_DNA-bd_sf"/>
</dbReference>
<evidence type="ECO:0000313" key="14">
    <source>
        <dbReference type="Proteomes" id="UP000247569"/>
    </source>
</evidence>
<organism evidence="13 14">
    <name type="scientific">Nocardia tenerifensis</name>
    <dbReference type="NCBI Taxonomy" id="228006"/>
    <lineage>
        <taxon>Bacteria</taxon>
        <taxon>Bacillati</taxon>
        <taxon>Actinomycetota</taxon>
        <taxon>Actinomycetes</taxon>
        <taxon>Mycobacteriales</taxon>
        <taxon>Nocardiaceae</taxon>
        <taxon>Nocardia</taxon>
    </lineage>
</organism>
<keyword evidence="2 9" id="KW-0963">Cytoplasm</keyword>
<comment type="subcellular location">
    <subcellularLocation>
        <location evidence="1 9">Cytoplasm</location>
    </subcellularLocation>
</comment>
<dbReference type="PANTHER" id="PTHR45526:SF1">
    <property type="entry name" value="TRANSCRIPTIONAL REGULATORY PROTEIN DCUR-RELATED"/>
    <property type="match status" value="1"/>
</dbReference>
<keyword evidence="4 9" id="KW-0902">Two-component regulatory system</keyword>
<dbReference type="EMBL" id="QJKF01000013">
    <property type="protein sequence ID" value="PXX58710.1"/>
    <property type="molecule type" value="Genomic_DNA"/>
</dbReference>
<dbReference type="InterPro" id="IPR024187">
    <property type="entry name" value="Sig_transdc_resp-reg_cit/mal"/>
</dbReference>
<dbReference type="PROSITE" id="PS50110">
    <property type="entry name" value="RESPONSE_REGULATORY"/>
    <property type="match status" value="1"/>
</dbReference>
<accession>A0A318JTI5</accession>
<evidence type="ECO:0000256" key="3">
    <source>
        <dbReference type="ARBA" id="ARBA00022553"/>
    </source>
</evidence>
<dbReference type="InterPro" id="IPR051271">
    <property type="entry name" value="2C-system_Tx_regulators"/>
</dbReference>
<evidence type="ECO:0000256" key="2">
    <source>
        <dbReference type="ARBA" id="ARBA00022490"/>
    </source>
</evidence>